<keyword evidence="3 6" id="KW-1133">Transmembrane helix</keyword>
<evidence type="ECO:0000313" key="9">
    <source>
        <dbReference type="Proteomes" id="UP001150925"/>
    </source>
</evidence>
<feature type="compositionally biased region" description="Polar residues" evidence="5">
    <location>
        <begin position="362"/>
        <end position="376"/>
    </location>
</feature>
<dbReference type="GO" id="GO:0004930">
    <property type="term" value="F:G protein-coupled receptor activity"/>
    <property type="evidence" value="ECO:0007669"/>
    <property type="project" value="InterPro"/>
</dbReference>
<protein>
    <recommendedName>
        <fullName evidence="7">G-protein coupled receptors family 3 profile domain-containing protein</fullName>
    </recommendedName>
</protein>
<name>A0A9W8E2K9_9FUNG</name>
<reference evidence="8" key="1">
    <citation type="submission" date="2022-07" db="EMBL/GenBank/DDBJ databases">
        <title>Phylogenomic reconstructions and comparative analyses of Kickxellomycotina fungi.</title>
        <authorList>
            <person name="Reynolds N.K."/>
            <person name="Stajich J.E."/>
            <person name="Barry K."/>
            <person name="Grigoriev I.V."/>
            <person name="Crous P."/>
            <person name="Smith M.E."/>
        </authorList>
    </citation>
    <scope>NUCLEOTIDE SEQUENCE</scope>
    <source>
        <strain evidence="8">RSA 1196</strain>
    </source>
</reference>
<feature type="compositionally biased region" description="Low complexity" evidence="5">
    <location>
        <begin position="397"/>
        <end position="407"/>
    </location>
</feature>
<evidence type="ECO:0000259" key="7">
    <source>
        <dbReference type="Pfam" id="PF00003"/>
    </source>
</evidence>
<comment type="subcellular location">
    <subcellularLocation>
        <location evidence="1">Membrane</location>
        <topology evidence="1">Multi-pass membrane protein</topology>
    </subcellularLocation>
</comment>
<feature type="transmembrane region" description="Helical" evidence="6">
    <location>
        <begin position="201"/>
        <end position="222"/>
    </location>
</feature>
<dbReference type="Proteomes" id="UP001150925">
    <property type="component" value="Unassembled WGS sequence"/>
</dbReference>
<proteinExistence type="predicted"/>
<accession>A0A9W8E2K9</accession>
<evidence type="ECO:0000313" key="8">
    <source>
        <dbReference type="EMBL" id="KAJ1966052.1"/>
    </source>
</evidence>
<feature type="transmembrane region" description="Helical" evidence="6">
    <location>
        <begin position="50"/>
        <end position="66"/>
    </location>
</feature>
<keyword evidence="4 6" id="KW-0472">Membrane</keyword>
<organism evidence="8 9">
    <name type="scientific">Dispira parvispora</name>
    <dbReference type="NCBI Taxonomy" id="1520584"/>
    <lineage>
        <taxon>Eukaryota</taxon>
        <taxon>Fungi</taxon>
        <taxon>Fungi incertae sedis</taxon>
        <taxon>Zoopagomycota</taxon>
        <taxon>Kickxellomycotina</taxon>
        <taxon>Dimargaritomycetes</taxon>
        <taxon>Dimargaritales</taxon>
        <taxon>Dimargaritaceae</taxon>
        <taxon>Dispira</taxon>
    </lineage>
</organism>
<evidence type="ECO:0000256" key="3">
    <source>
        <dbReference type="ARBA" id="ARBA00022989"/>
    </source>
</evidence>
<dbReference type="AlphaFoldDB" id="A0A9W8E2K9"/>
<feature type="region of interest" description="Disordered" evidence="5">
    <location>
        <begin position="421"/>
        <end position="449"/>
    </location>
</feature>
<evidence type="ECO:0000256" key="4">
    <source>
        <dbReference type="ARBA" id="ARBA00023136"/>
    </source>
</evidence>
<feature type="transmembrane region" description="Helical" evidence="6">
    <location>
        <begin position="166"/>
        <end position="189"/>
    </location>
</feature>
<dbReference type="EMBL" id="JANBPY010000545">
    <property type="protein sequence ID" value="KAJ1966052.1"/>
    <property type="molecule type" value="Genomic_DNA"/>
</dbReference>
<keyword evidence="2 6" id="KW-0812">Transmembrane</keyword>
<feature type="transmembrane region" description="Helical" evidence="6">
    <location>
        <begin position="86"/>
        <end position="105"/>
    </location>
</feature>
<feature type="transmembrane region" description="Helical" evidence="6">
    <location>
        <begin position="125"/>
        <end position="146"/>
    </location>
</feature>
<sequence length="449" mass="51291">MDSGIDAVVERNRLVDWIVLSIGIAVFAIDLIVFLYILKNRAYPPLKAKNIPLMGVTLLSALFWWLGDSYVNGLFGPILTTQCLMWGIWLRHVLGIFAYTLIINYRLHLLNWLFNIKSMIRGWRFYAPIVVVAAPDLVIAILSVVVSRDQTVSYDYDKQRCKHSPLVKYITFSYSAFLIILIWVQSFLLRNIKSSFNEFRQILPACLGITVVISINTTFVLLKFHHTIVGRATLGLLCLFTSQIFFWCIMGPPVFGCLFHRQRHLEDFLNRLQRDGLRKSAPLHSFTSASTNGTFPTTPTHKTSFQEEKQHMLPAGGRGETPTMPVPPMHQRLPHRIVHVNNPHLRDTQLFVDTHALERQRGQSFTSGSTYGSNVSPERFPDSPNHYHSPVHPQPPHQQWQSPNSPHYEMDVSARLVPISPVHDTFRPSDPHNTFVLSQPKKPRTQTGN</sequence>
<feature type="region of interest" description="Disordered" evidence="5">
    <location>
        <begin position="359"/>
        <end position="407"/>
    </location>
</feature>
<dbReference type="Pfam" id="PF00003">
    <property type="entry name" value="7tm_3"/>
    <property type="match status" value="1"/>
</dbReference>
<keyword evidence="9" id="KW-1185">Reference proteome</keyword>
<dbReference type="InterPro" id="IPR017978">
    <property type="entry name" value="GPCR_3_C"/>
</dbReference>
<evidence type="ECO:0000256" key="5">
    <source>
        <dbReference type="SAM" id="MobiDB-lite"/>
    </source>
</evidence>
<evidence type="ECO:0000256" key="1">
    <source>
        <dbReference type="ARBA" id="ARBA00004141"/>
    </source>
</evidence>
<dbReference type="GO" id="GO:0016020">
    <property type="term" value="C:membrane"/>
    <property type="evidence" value="ECO:0007669"/>
    <property type="project" value="UniProtKB-SubCell"/>
</dbReference>
<evidence type="ECO:0000256" key="6">
    <source>
        <dbReference type="SAM" id="Phobius"/>
    </source>
</evidence>
<gene>
    <name evidence="8" type="ORF">IWQ62_002523</name>
</gene>
<dbReference type="OrthoDB" id="5550763at2759"/>
<feature type="transmembrane region" description="Helical" evidence="6">
    <location>
        <begin position="17"/>
        <end position="38"/>
    </location>
</feature>
<feature type="transmembrane region" description="Helical" evidence="6">
    <location>
        <begin position="234"/>
        <end position="259"/>
    </location>
</feature>
<evidence type="ECO:0000256" key="2">
    <source>
        <dbReference type="ARBA" id="ARBA00022692"/>
    </source>
</evidence>
<feature type="domain" description="G-protein coupled receptors family 3 profile" evidence="7">
    <location>
        <begin position="17"/>
        <end position="252"/>
    </location>
</feature>
<comment type="caution">
    <text evidence="8">The sequence shown here is derived from an EMBL/GenBank/DDBJ whole genome shotgun (WGS) entry which is preliminary data.</text>
</comment>